<keyword evidence="3" id="KW-1185">Reference proteome</keyword>
<sequence>MEETEPVANQALATVEKEETSVEKISDSLKKGHSEPKRKIGTGVRAFQIGYHPKFKSCCFFVVKEDDSVDDFNFSKWD</sequence>
<protein>
    <submittedName>
        <fullName evidence="2">Uncharacterized protein</fullName>
    </submittedName>
</protein>
<reference evidence="2 3" key="1">
    <citation type="journal article" date="2017" name="Genome Biol.">
        <title>New reference genome sequences of hot pepper reveal the massive evolution of plant disease-resistance genes by retroduplication.</title>
        <authorList>
            <person name="Kim S."/>
            <person name="Park J."/>
            <person name="Yeom S.I."/>
            <person name="Kim Y.M."/>
            <person name="Seo E."/>
            <person name="Kim K.T."/>
            <person name="Kim M.S."/>
            <person name="Lee J.M."/>
            <person name="Cheong K."/>
            <person name="Shin H.S."/>
            <person name="Kim S.B."/>
            <person name="Han K."/>
            <person name="Lee J."/>
            <person name="Park M."/>
            <person name="Lee H.A."/>
            <person name="Lee H.Y."/>
            <person name="Lee Y."/>
            <person name="Oh S."/>
            <person name="Lee J.H."/>
            <person name="Choi E."/>
            <person name="Choi E."/>
            <person name="Lee S.E."/>
            <person name="Jeon J."/>
            <person name="Kim H."/>
            <person name="Choi G."/>
            <person name="Song H."/>
            <person name="Lee J."/>
            <person name="Lee S.C."/>
            <person name="Kwon J.K."/>
            <person name="Lee H.Y."/>
            <person name="Koo N."/>
            <person name="Hong Y."/>
            <person name="Kim R.W."/>
            <person name="Kang W.H."/>
            <person name="Huh J.H."/>
            <person name="Kang B.C."/>
            <person name="Yang T.J."/>
            <person name="Lee Y.H."/>
            <person name="Bennetzen J.L."/>
            <person name="Choi D."/>
        </authorList>
    </citation>
    <scope>NUCLEOTIDE SEQUENCE [LARGE SCALE GENOMIC DNA]</scope>
    <source>
        <strain evidence="3">cv. PBC81</strain>
    </source>
</reference>
<dbReference type="EMBL" id="MLFT02000059">
    <property type="protein sequence ID" value="PHT30057.1"/>
    <property type="molecule type" value="Genomic_DNA"/>
</dbReference>
<dbReference type="GO" id="GO:0005634">
    <property type="term" value="C:nucleus"/>
    <property type="evidence" value="ECO:0007669"/>
    <property type="project" value="TreeGrafter"/>
</dbReference>
<accession>A0A2G2VAQ1</accession>
<dbReference type="GO" id="GO:1901259">
    <property type="term" value="P:chloroplast rRNA processing"/>
    <property type="evidence" value="ECO:0007669"/>
    <property type="project" value="TreeGrafter"/>
</dbReference>
<feature type="compositionally biased region" description="Basic and acidic residues" evidence="1">
    <location>
        <begin position="15"/>
        <end position="37"/>
    </location>
</feature>
<reference evidence="3" key="2">
    <citation type="journal article" date="2017" name="J. Anim. Genet.">
        <title>Multiple reference genome sequences of hot pepper reveal the massive evolution of plant disease resistance genes by retroduplication.</title>
        <authorList>
            <person name="Kim S."/>
            <person name="Park J."/>
            <person name="Yeom S.-I."/>
            <person name="Kim Y.-M."/>
            <person name="Seo E."/>
            <person name="Kim K.-T."/>
            <person name="Kim M.-S."/>
            <person name="Lee J.M."/>
            <person name="Cheong K."/>
            <person name="Shin H.-S."/>
            <person name="Kim S.-B."/>
            <person name="Han K."/>
            <person name="Lee J."/>
            <person name="Park M."/>
            <person name="Lee H.-A."/>
            <person name="Lee H.-Y."/>
            <person name="Lee Y."/>
            <person name="Oh S."/>
            <person name="Lee J.H."/>
            <person name="Choi E."/>
            <person name="Choi E."/>
            <person name="Lee S.E."/>
            <person name="Jeon J."/>
            <person name="Kim H."/>
            <person name="Choi G."/>
            <person name="Song H."/>
            <person name="Lee J."/>
            <person name="Lee S.-C."/>
            <person name="Kwon J.-K."/>
            <person name="Lee H.-Y."/>
            <person name="Koo N."/>
            <person name="Hong Y."/>
            <person name="Kim R.W."/>
            <person name="Kang W.-H."/>
            <person name="Huh J.H."/>
            <person name="Kang B.-C."/>
            <person name="Yang T.-J."/>
            <person name="Lee Y.-H."/>
            <person name="Bennetzen J.L."/>
            <person name="Choi D."/>
        </authorList>
    </citation>
    <scope>NUCLEOTIDE SEQUENCE [LARGE SCALE GENOMIC DNA]</scope>
    <source>
        <strain evidence="3">cv. PBC81</strain>
    </source>
</reference>
<proteinExistence type="predicted"/>
<feature type="region of interest" description="Disordered" evidence="1">
    <location>
        <begin position="1"/>
        <end position="37"/>
    </location>
</feature>
<dbReference type="AlphaFoldDB" id="A0A2G2VAQ1"/>
<evidence type="ECO:0000313" key="2">
    <source>
        <dbReference type="EMBL" id="PHT30057.1"/>
    </source>
</evidence>
<gene>
    <name evidence="2" type="ORF">CQW23_30362</name>
</gene>
<dbReference type="OrthoDB" id="409625at2759"/>
<dbReference type="Proteomes" id="UP000224567">
    <property type="component" value="Unassembled WGS sequence"/>
</dbReference>
<dbReference type="GO" id="GO:0009507">
    <property type="term" value="C:chloroplast"/>
    <property type="evidence" value="ECO:0007669"/>
    <property type="project" value="TreeGrafter"/>
</dbReference>
<comment type="caution">
    <text evidence="2">The sequence shown here is derived from an EMBL/GenBank/DDBJ whole genome shotgun (WGS) entry which is preliminary data.</text>
</comment>
<name>A0A2G2VAQ1_CAPBA</name>
<dbReference type="GO" id="GO:0017126">
    <property type="term" value="P:nucleologenesis"/>
    <property type="evidence" value="ECO:0007669"/>
    <property type="project" value="TreeGrafter"/>
</dbReference>
<dbReference type="Gene3D" id="3.10.450.40">
    <property type="match status" value="1"/>
</dbReference>
<dbReference type="PANTHER" id="PTHR33415">
    <property type="entry name" value="PROTEIN EMBRYO DEFECTIVE 514"/>
    <property type="match status" value="1"/>
</dbReference>
<dbReference type="Pfam" id="PF11523">
    <property type="entry name" value="DUF3223"/>
    <property type="match status" value="1"/>
</dbReference>
<evidence type="ECO:0000313" key="3">
    <source>
        <dbReference type="Proteomes" id="UP000224567"/>
    </source>
</evidence>
<evidence type="ECO:0000256" key="1">
    <source>
        <dbReference type="SAM" id="MobiDB-lite"/>
    </source>
</evidence>
<dbReference type="PANTHER" id="PTHR33415:SF10">
    <property type="entry name" value="PROTEIN DCL, CHLOROPLASTIC-LIKE"/>
    <property type="match status" value="1"/>
</dbReference>
<dbReference type="InterPro" id="IPR044673">
    <property type="entry name" value="DCL-like"/>
</dbReference>
<organism evidence="2 3">
    <name type="scientific">Capsicum baccatum</name>
    <name type="common">Peruvian pepper</name>
    <dbReference type="NCBI Taxonomy" id="33114"/>
    <lineage>
        <taxon>Eukaryota</taxon>
        <taxon>Viridiplantae</taxon>
        <taxon>Streptophyta</taxon>
        <taxon>Embryophyta</taxon>
        <taxon>Tracheophyta</taxon>
        <taxon>Spermatophyta</taxon>
        <taxon>Magnoliopsida</taxon>
        <taxon>eudicotyledons</taxon>
        <taxon>Gunneridae</taxon>
        <taxon>Pentapetalae</taxon>
        <taxon>asterids</taxon>
        <taxon>lamiids</taxon>
        <taxon>Solanales</taxon>
        <taxon>Solanaceae</taxon>
        <taxon>Solanoideae</taxon>
        <taxon>Capsiceae</taxon>
        <taxon>Capsicum</taxon>
    </lineage>
</organism>
<dbReference type="GO" id="GO:0009658">
    <property type="term" value="P:chloroplast organization"/>
    <property type="evidence" value="ECO:0007669"/>
    <property type="project" value="TreeGrafter"/>
</dbReference>